<comment type="caution">
    <text evidence="2">The sequence shown here is derived from an EMBL/GenBank/DDBJ whole genome shotgun (WGS) entry which is preliminary data.</text>
</comment>
<reference evidence="3" key="1">
    <citation type="journal article" date="2019" name="Int. J. Syst. Evol. Microbiol.">
        <title>The Global Catalogue of Microorganisms (GCM) 10K type strain sequencing project: providing services to taxonomists for standard genome sequencing and annotation.</title>
        <authorList>
            <consortium name="The Broad Institute Genomics Platform"/>
            <consortium name="The Broad Institute Genome Sequencing Center for Infectious Disease"/>
            <person name="Wu L."/>
            <person name="Ma J."/>
        </authorList>
    </citation>
    <scope>NUCLEOTIDE SEQUENCE [LARGE SCALE GENOMIC DNA]</scope>
    <source>
        <strain evidence="3">JCM 16704</strain>
    </source>
</reference>
<dbReference type="EMBL" id="BAAAZI010000006">
    <property type="protein sequence ID" value="GAA4138841.1"/>
    <property type="molecule type" value="Genomic_DNA"/>
</dbReference>
<name>A0ABP7YN86_9SPHI</name>
<dbReference type="Proteomes" id="UP001500101">
    <property type="component" value="Unassembled WGS sequence"/>
</dbReference>
<accession>A0ABP7YN86</accession>
<organism evidence="2 3">
    <name type="scientific">Sphingobacterium kyonggiense</name>
    <dbReference type="NCBI Taxonomy" id="714075"/>
    <lineage>
        <taxon>Bacteria</taxon>
        <taxon>Pseudomonadati</taxon>
        <taxon>Bacteroidota</taxon>
        <taxon>Sphingobacteriia</taxon>
        <taxon>Sphingobacteriales</taxon>
        <taxon>Sphingobacteriaceae</taxon>
        <taxon>Sphingobacterium</taxon>
    </lineage>
</organism>
<keyword evidence="1" id="KW-1133">Transmembrane helix</keyword>
<keyword evidence="1" id="KW-0472">Membrane</keyword>
<gene>
    <name evidence="2" type="ORF">GCM10022216_16300</name>
</gene>
<feature type="transmembrane region" description="Helical" evidence="1">
    <location>
        <begin position="7"/>
        <end position="29"/>
    </location>
</feature>
<feature type="transmembrane region" description="Helical" evidence="1">
    <location>
        <begin position="49"/>
        <end position="67"/>
    </location>
</feature>
<dbReference type="RefSeq" id="WP_344674144.1">
    <property type="nucleotide sequence ID" value="NZ_BAAAZI010000006.1"/>
</dbReference>
<evidence type="ECO:0000313" key="3">
    <source>
        <dbReference type="Proteomes" id="UP001500101"/>
    </source>
</evidence>
<evidence type="ECO:0000256" key="1">
    <source>
        <dbReference type="SAM" id="Phobius"/>
    </source>
</evidence>
<evidence type="ECO:0000313" key="2">
    <source>
        <dbReference type="EMBL" id="GAA4138841.1"/>
    </source>
</evidence>
<sequence length="72" mass="7843">MKVIGRLFGILALIGMFLGMFPFLGWLNWFNIPLAIIGLLLSIVGKSRGGIIICTIAIFFGLFRLLLGGGIF</sequence>
<protein>
    <submittedName>
        <fullName evidence="2">Uncharacterized protein</fullName>
    </submittedName>
</protein>
<keyword evidence="1" id="KW-0812">Transmembrane</keyword>
<keyword evidence="3" id="KW-1185">Reference proteome</keyword>
<proteinExistence type="predicted"/>